<gene>
    <name evidence="2" type="ORF">QT716_05375</name>
</gene>
<protein>
    <recommendedName>
        <fullName evidence="1">DUF1659 domain-containing protein</fullName>
    </recommendedName>
</protein>
<keyword evidence="3" id="KW-1185">Reference proteome</keyword>
<sequence>MAAALEFQTAVGKITFIAGSTPEGRQIRKTKSYRFVEQNVTPANLQIALTQLGQLSAMTALSYEKIVTSEITG</sequence>
<organism evidence="2 3">
    <name type="scientific">Sporosarcina aquimarina</name>
    <dbReference type="NCBI Taxonomy" id="114975"/>
    <lineage>
        <taxon>Bacteria</taxon>
        <taxon>Bacillati</taxon>
        <taxon>Bacillota</taxon>
        <taxon>Bacilli</taxon>
        <taxon>Bacillales</taxon>
        <taxon>Caryophanaceae</taxon>
        <taxon>Sporosarcina</taxon>
    </lineage>
</organism>
<dbReference type="Proteomes" id="UP001280629">
    <property type="component" value="Unassembled WGS sequence"/>
</dbReference>
<comment type="caution">
    <text evidence="2">The sequence shown here is derived from an EMBL/GenBank/DDBJ whole genome shotgun (WGS) entry which is preliminary data.</text>
</comment>
<dbReference type="RefSeq" id="WP_317935032.1">
    <property type="nucleotide sequence ID" value="NZ_JAUBDH010000003.1"/>
</dbReference>
<dbReference type="Pfam" id="PF07872">
    <property type="entry name" value="DUF1659"/>
    <property type="match status" value="1"/>
</dbReference>
<evidence type="ECO:0000313" key="3">
    <source>
        <dbReference type="Proteomes" id="UP001280629"/>
    </source>
</evidence>
<evidence type="ECO:0000259" key="1">
    <source>
        <dbReference type="Pfam" id="PF07872"/>
    </source>
</evidence>
<dbReference type="EMBL" id="JAUBDH010000003">
    <property type="protein sequence ID" value="MDW0109485.1"/>
    <property type="molecule type" value="Genomic_DNA"/>
</dbReference>
<reference evidence="2 3" key="1">
    <citation type="submission" date="2023-06" db="EMBL/GenBank/DDBJ databases">
        <title>Sporosarcina sp. nov., isolated from Korean traditional fermented seafood 'Jeotgal'.</title>
        <authorList>
            <person name="Yang A.-I."/>
            <person name="Shin N.-R."/>
        </authorList>
    </citation>
    <scope>NUCLEOTIDE SEQUENCE [LARGE SCALE GENOMIC DNA]</scope>
    <source>
        <strain evidence="2 3">KCTC3840</strain>
    </source>
</reference>
<evidence type="ECO:0000313" key="2">
    <source>
        <dbReference type="EMBL" id="MDW0109485.1"/>
    </source>
</evidence>
<proteinExistence type="predicted"/>
<accession>A0ABU4FXR1</accession>
<name>A0ABU4FXR1_9BACL</name>
<feature type="domain" description="DUF1659" evidence="1">
    <location>
        <begin position="6"/>
        <end position="72"/>
    </location>
</feature>
<dbReference type="InterPro" id="IPR012454">
    <property type="entry name" value="DUF1659"/>
</dbReference>